<keyword evidence="5" id="KW-1185">Reference proteome</keyword>
<reference evidence="4 5" key="1">
    <citation type="journal article" date="2005" name="DNA Res.">
        <title>Complete genome sequence of the facultative anaerobic magnetotactic bacterium Magnetospirillum sp. strain AMB-1.</title>
        <authorList>
            <person name="Matsunaga T."/>
            <person name="Okamura Y."/>
            <person name="Fukuda Y."/>
            <person name="Wahyudi A.T."/>
            <person name="Murase Y."/>
            <person name="Takeyama H."/>
        </authorList>
    </citation>
    <scope>NUCLEOTIDE SEQUENCE [LARGE SCALE GENOMIC DNA]</scope>
    <source>
        <strain evidence="5">ATCC 700264 / AMB-1</strain>
    </source>
</reference>
<dbReference type="Pfam" id="PF00072">
    <property type="entry name" value="Response_reg"/>
    <property type="match status" value="1"/>
</dbReference>
<dbReference type="InterPro" id="IPR050595">
    <property type="entry name" value="Bact_response_regulator"/>
</dbReference>
<dbReference type="PROSITE" id="PS50110">
    <property type="entry name" value="RESPONSE_REGULATORY"/>
    <property type="match status" value="1"/>
</dbReference>
<protein>
    <submittedName>
        <fullName evidence="4">Response regulator consisting of a CheY-like receiver domain and a winged-helix DNA-binding domain</fullName>
    </submittedName>
</protein>
<dbReference type="GO" id="GO:0003677">
    <property type="term" value="F:DNA binding"/>
    <property type="evidence" value="ECO:0007669"/>
    <property type="project" value="UniProtKB-KW"/>
</dbReference>
<dbReference type="InterPro" id="IPR001789">
    <property type="entry name" value="Sig_transdc_resp-reg_receiver"/>
</dbReference>
<dbReference type="CDD" id="cd00156">
    <property type="entry name" value="REC"/>
    <property type="match status" value="1"/>
</dbReference>
<dbReference type="HOGENOM" id="CLU_1650095_0_0_5"/>
<gene>
    <name evidence="4" type="ordered locus">amb2124</name>
</gene>
<dbReference type="PANTHER" id="PTHR44591">
    <property type="entry name" value="STRESS RESPONSE REGULATOR PROTEIN 1"/>
    <property type="match status" value="1"/>
</dbReference>
<evidence type="ECO:0000313" key="4">
    <source>
        <dbReference type="EMBL" id="BAE50928.1"/>
    </source>
</evidence>
<dbReference type="Proteomes" id="UP000007058">
    <property type="component" value="Chromosome"/>
</dbReference>
<dbReference type="Gene3D" id="3.40.50.2300">
    <property type="match status" value="1"/>
</dbReference>
<feature type="modified residue" description="4-aspartylphosphate" evidence="2">
    <location>
        <position position="78"/>
    </location>
</feature>
<dbReference type="STRING" id="342108.amb2124"/>
<evidence type="ECO:0000256" key="2">
    <source>
        <dbReference type="PROSITE-ProRule" id="PRU00169"/>
    </source>
</evidence>
<organism evidence="4 5">
    <name type="scientific">Paramagnetospirillum magneticum (strain ATCC 700264 / AMB-1)</name>
    <name type="common">Magnetospirillum magneticum</name>
    <dbReference type="NCBI Taxonomy" id="342108"/>
    <lineage>
        <taxon>Bacteria</taxon>
        <taxon>Pseudomonadati</taxon>
        <taxon>Pseudomonadota</taxon>
        <taxon>Alphaproteobacteria</taxon>
        <taxon>Rhodospirillales</taxon>
        <taxon>Magnetospirillaceae</taxon>
        <taxon>Paramagnetospirillum</taxon>
    </lineage>
</organism>
<dbReference type="SUPFAM" id="SSF52172">
    <property type="entry name" value="CheY-like"/>
    <property type="match status" value="1"/>
</dbReference>
<feature type="domain" description="Response regulatory" evidence="3">
    <location>
        <begin position="25"/>
        <end position="142"/>
    </location>
</feature>
<proteinExistence type="predicted"/>
<dbReference type="PANTHER" id="PTHR44591:SF3">
    <property type="entry name" value="RESPONSE REGULATORY DOMAIN-CONTAINING PROTEIN"/>
    <property type="match status" value="1"/>
</dbReference>
<dbReference type="GO" id="GO:0000160">
    <property type="term" value="P:phosphorelay signal transduction system"/>
    <property type="evidence" value="ECO:0007669"/>
    <property type="project" value="InterPro"/>
</dbReference>
<evidence type="ECO:0000256" key="1">
    <source>
        <dbReference type="ARBA" id="ARBA00022553"/>
    </source>
</evidence>
<evidence type="ECO:0000313" key="5">
    <source>
        <dbReference type="Proteomes" id="UP000007058"/>
    </source>
</evidence>
<name>Q2W5E7_PARM1</name>
<accession>Q2W5E7</accession>
<sequence length="160" mass="17222">MTRKLLSTRCWAAFLLGGTTMAVLNILIVEDNAGDRRLLRLALLEQAYECMVDEVDGAEAALEMLAQNAASVDVVLLDGRLNGANSTSVIDRIKGLAGTHIVVLTGSSSKAEHAEFISHGADAVMEKTAELDGLIENLSKLKRYAGLAKIRSNLRQQLQS</sequence>
<evidence type="ECO:0000259" key="3">
    <source>
        <dbReference type="PROSITE" id="PS50110"/>
    </source>
</evidence>
<dbReference type="AlphaFoldDB" id="Q2W5E7"/>
<dbReference type="EMBL" id="AP007255">
    <property type="protein sequence ID" value="BAE50928.1"/>
    <property type="molecule type" value="Genomic_DNA"/>
</dbReference>
<dbReference type="KEGG" id="mag:amb2124"/>
<keyword evidence="1 2" id="KW-0597">Phosphoprotein</keyword>
<dbReference type="InterPro" id="IPR011006">
    <property type="entry name" value="CheY-like_superfamily"/>
</dbReference>
<dbReference type="SMART" id="SM00448">
    <property type="entry name" value="REC"/>
    <property type="match status" value="1"/>
</dbReference>